<dbReference type="Pfam" id="PF14324">
    <property type="entry name" value="PINIT"/>
    <property type="match status" value="1"/>
</dbReference>
<dbReference type="Gene3D" id="3.30.40.10">
    <property type="entry name" value="Zinc/RING finger domain, C3HC4 (zinc finger)"/>
    <property type="match status" value="1"/>
</dbReference>
<dbReference type="InterPro" id="IPR023321">
    <property type="entry name" value="PINIT"/>
</dbReference>
<keyword evidence="4" id="KW-0808">Transferase</keyword>
<dbReference type="Pfam" id="PF02037">
    <property type="entry name" value="SAP"/>
    <property type="match status" value="1"/>
</dbReference>
<reference evidence="19" key="1">
    <citation type="submission" date="2025-08" db="UniProtKB">
        <authorList>
            <consortium name="RefSeq"/>
        </authorList>
    </citation>
    <scope>IDENTIFICATION</scope>
</reference>
<dbReference type="InterPro" id="IPR036361">
    <property type="entry name" value="SAP_dom_sf"/>
</dbReference>
<dbReference type="Proteomes" id="UP000189704">
    <property type="component" value="Unplaced"/>
</dbReference>
<dbReference type="InterPro" id="IPR003034">
    <property type="entry name" value="SAP_dom"/>
</dbReference>
<dbReference type="InterPro" id="IPR038654">
    <property type="entry name" value="PINIT_sf"/>
</dbReference>
<dbReference type="FunFam" id="1.10.720.30:FF:000009">
    <property type="entry name" value="E3 SUMO-protein ligase PIAS4"/>
    <property type="match status" value="1"/>
</dbReference>
<dbReference type="InterPro" id="IPR004181">
    <property type="entry name" value="Znf_MIZ"/>
</dbReference>
<evidence type="ECO:0000256" key="3">
    <source>
        <dbReference type="ARBA" id="ARBA00005383"/>
    </source>
</evidence>
<dbReference type="RefSeq" id="XP_021563559.1">
    <property type="nucleotide sequence ID" value="XM_021707884.1"/>
</dbReference>
<dbReference type="Pfam" id="PF02891">
    <property type="entry name" value="zf-MIZ"/>
    <property type="match status" value="1"/>
</dbReference>
<dbReference type="GO" id="GO:0031625">
    <property type="term" value="F:ubiquitin protein ligase binding"/>
    <property type="evidence" value="ECO:0007669"/>
    <property type="project" value="UniProtKB-ARBA"/>
</dbReference>
<name>A0A3Q0DGF0_CARSF</name>
<dbReference type="PROSITE" id="PS51466">
    <property type="entry name" value="PINIT"/>
    <property type="match status" value="1"/>
</dbReference>
<dbReference type="Gene3D" id="2.60.120.780">
    <property type="entry name" value="PINIT domain"/>
    <property type="match status" value="1"/>
</dbReference>
<dbReference type="PROSITE" id="PS50800">
    <property type="entry name" value="SAP"/>
    <property type="match status" value="1"/>
</dbReference>
<keyword evidence="9" id="KW-0539">Nucleus</keyword>
<proteinExistence type="inferred from homology"/>
<evidence type="ECO:0000256" key="9">
    <source>
        <dbReference type="ARBA" id="ARBA00023242"/>
    </source>
</evidence>
<dbReference type="SUPFAM" id="SSF68906">
    <property type="entry name" value="SAP domain"/>
    <property type="match status" value="1"/>
</dbReference>
<evidence type="ECO:0000256" key="7">
    <source>
        <dbReference type="ARBA" id="ARBA00022786"/>
    </source>
</evidence>
<evidence type="ECO:0000256" key="11">
    <source>
        <dbReference type="ARBA" id="ARBA00068129"/>
    </source>
</evidence>
<sequence length="390" mass="43648">MVMSFRVSDLQMLLGFVGRSKSGLKHELVTRALQLVQFDCSPELFKKIKELYETRYAKKHAEPGPQPPRPLDPLAMHSTYERAGAVPRTPLPGPNIDYPVLYGKYLNGLGRLPAKTLKPEVRLVKLPFFNMLDELLKPTELVPQNSEKLQESPCIFALTPRQVELIRNSRELQPGVKAVQVVLRICYSDTSCPQEDQYPPNIAVKVNHSYCSVPGYYPSNKPGVEPKRPCRPINLTHLMYLSSATNRITVTWGNYGKSYSVALYLVRQLTSSELLQRLKTIGVKHPELCKALEPRVRGVVSVAESAGPVVTLSTAVPGSSQKRPKSPHVGVSLGRRLVKMRLSVPCRAETCAHLQCFDAVFYLQMNEKKPTWMCPACDKPAPYDQLIIDG</sequence>
<evidence type="ECO:0000259" key="17">
    <source>
        <dbReference type="PROSITE" id="PS51466"/>
    </source>
</evidence>
<dbReference type="GeneID" id="103250164"/>
<evidence type="ECO:0000256" key="4">
    <source>
        <dbReference type="ARBA" id="ARBA00022679"/>
    </source>
</evidence>
<evidence type="ECO:0000256" key="5">
    <source>
        <dbReference type="ARBA" id="ARBA00022723"/>
    </source>
</evidence>
<keyword evidence="8" id="KW-0862">Zinc</keyword>
<dbReference type="PROSITE" id="PS51044">
    <property type="entry name" value="ZF_SP_RING"/>
    <property type="match status" value="1"/>
</dbReference>
<dbReference type="GO" id="GO:0061665">
    <property type="term" value="F:SUMO ligase activity"/>
    <property type="evidence" value="ECO:0007669"/>
    <property type="project" value="UniProtKB-ARBA"/>
</dbReference>
<dbReference type="KEGG" id="csyr:103250164"/>
<keyword evidence="19" id="KW-0436">Ligase</keyword>
<evidence type="ECO:0000259" key="16">
    <source>
        <dbReference type="PROSITE" id="PS51044"/>
    </source>
</evidence>
<evidence type="ECO:0000256" key="13">
    <source>
        <dbReference type="ARBA" id="ARBA00076230"/>
    </source>
</evidence>
<keyword evidence="18" id="KW-1185">Reference proteome</keyword>
<dbReference type="GO" id="GO:0003712">
    <property type="term" value="F:transcription coregulator activity"/>
    <property type="evidence" value="ECO:0007669"/>
    <property type="project" value="TreeGrafter"/>
</dbReference>
<dbReference type="SMART" id="SM00513">
    <property type="entry name" value="SAP"/>
    <property type="match status" value="1"/>
</dbReference>
<keyword evidence="6 14" id="KW-0863">Zinc-finger</keyword>
<feature type="domain" description="SP-RING-type" evidence="16">
    <location>
        <begin position="310"/>
        <end position="390"/>
    </location>
</feature>
<evidence type="ECO:0000256" key="12">
    <source>
        <dbReference type="ARBA" id="ARBA00075343"/>
    </source>
</evidence>
<feature type="domain" description="PINIT" evidence="17">
    <location>
        <begin position="109"/>
        <end position="269"/>
    </location>
</feature>
<dbReference type="PANTHER" id="PTHR10782:SF9">
    <property type="entry name" value="E3 SUMO-PROTEIN LIGASE PIAS4"/>
    <property type="match status" value="1"/>
</dbReference>
<keyword evidence="5" id="KW-0479">Metal-binding</keyword>
<accession>A0A3Q0DGF0</accession>
<dbReference type="GO" id="GO:0080135">
    <property type="term" value="P:regulation of cellular response to stress"/>
    <property type="evidence" value="ECO:0007669"/>
    <property type="project" value="UniProtKB-ARBA"/>
</dbReference>
<dbReference type="OrthoDB" id="10263264at2759"/>
<dbReference type="GO" id="GO:0000785">
    <property type="term" value="C:chromatin"/>
    <property type="evidence" value="ECO:0007669"/>
    <property type="project" value="TreeGrafter"/>
</dbReference>
<comment type="pathway">
    <text evidence="2">Protein modification; protein sumoylation.</text>
</comment>
<dbReference type="CTD" id="51588"/>
<dbReference type="GO" id="GO:0006357">
    <property type="term" value="P:regulation of transcription by RNA polymerase II"/>
    <property type="evidence" value="ECO:0007669"/>
    <property type="project" value="TreeGrafter"/>
</dbReference>
<dbReference type="GO" id="GO:0016874">
    <property type="term" value="F:ligase activity"/>
    <property type="evidence" value="ECO:0007669"/>
    <property type="project" value="UniProtKB-KW"/>
</dbReference>
<dbReference type="UniPathway" id="UPA00886"/>
<comment type="subunit">
    <text evidence="10">Interacts with AR, GATA2, LEF1, TP53 and STAT1 (IFNG-induced). Interacts with TICAM1. Interacts with MTA1. Interacts with PRDM1/Blimp-1. Interacts with TRIM32 upon treatment with UVB and TNF-alpha.</text>
</comment>
<feature type="domain" description="SAP" evidence="15">
    <location>
        <begin position="2"/>
        <end position="36"/>
    </location>
</feature>
<dbReference type="FunFam" id="2.60.120.780:FF:000002">
    <property type="entry name" value="E3 SUMO-protein ligase PIAS4"/>
    <property type="match status" value="1"/>
</dbReference>
<dbReference type="GO" id="GO:0005634">
    <property type="term" value="C:nucleus"/>
    <property type="evidence" value="ECO:0007669"/>
    <property type="project" value="UniProtKB-SubCell"/>
</dbReference>
<evidence type="ECO:0000313" key="18">
    <source>
        <dbReference type="Proteomes" id="UP000189704"/>
    </source>
</evidence>
<evidence type="ECO:0000313" key="19">
    <source>
        <dbReference type="RefSeq" id="XP_021563559.1"/>
    </source>
</evidence>
<dbReference type="Gene3D" id="1.10.720.30">
    <property type="entry name" value="SAP domain"/>
    <property type="match status" value="1"/>
</dbReference>
<evidence type="ECO:0000259" key="15">
    <source>
        <dbReference type="PROSITE" id="PS50800"/>
    </source>
</evidence>
<protein>
    <recommendedName>
        <fullName evidence="11">E3 SUMO-protein ligase PIAS4</fullName>
    </recommendedName>
    <alternativeName>
        <fullName evidence="13">PIASy</fullName>
    </alternativeName>
    <alternativeName>
        <fullName evidence="12">Protein inhibitor of activated STAT protein gamma</fullName>
    </alternativeName>
</protein>
<evidence type="ECO:0000256" key="14">
    <source>
        <dbReference type="PROSITE-ProRule" id="PRU00452"/>
    </source>
</evidence>
<dbReference type="PANTHER" id="PTHR10782">
    <property type="entry name" value="ZINC FINGER MIZ DOMAIN-CONTAINING PROTEIN"/>
    <property type="match status" value="1"/>
</dbReference>
<dbReference type="GO" id="GO:0016925">
    <property type="term" value="P:protein sumoylation"/>
    <property type="evidence" value="ECO:0007669"/>
    <property type="project" value="UniProtKB-UniPathway"/>
</dbReference>
<evidence type="ECO:0000256" key="1">
    <source>
        <dbReference type="ARBA" id="ARBA00004123"/>
    </source>
</evidence>
<evidence type="ECO:0000256" key="10">
    <source>
        <dbReference type="ARBA" id="ARBA00063500"/>
    </source>
</evidence>
<evidence type="ECO:0000256" key="2">
    <source>
        <dbReference type="ARBA" id="ARBA00004718"/>
    </source>
</evidence>
<organism evidence="18 19">
    <name type="scientific">Carlito syrichta</name>
    <name type="common">Philippine tarsier</name>
    <name type="synonym">Tarsius syrichta</name>
    <dbReference type="NCBI Taxonomy" id="1868482"/>
    <lineage>
        <taxon>Eukaryota</taxon>
        <taxon>Metazoa</taxon>
        <taxon>Chordata</taxon>
        <taxon>Craniata</taxon>
        <taxon>Vertebrata</taxon>
        <taxon>Euteleostomi</taxon>
        <taxon>Mammalia</taxon>
        <taxon>Eutheria</taxon>
        <taxon>Euarchontoglires</taxon>
        <taxon>Primates</taxon>
        <taxon>Haplorrhini</taxon>
        <taxon>Tarsiiformes</taxon>
        <taxon>Tarsiidae</taxon>
        <taxon>Carlito</taxon>
    </lineage>
</organism>
<comment type="subcellular location">
    <subcellularLocation>
        <location evidence="1">Nucleus</location>
    </subcellularLocation>
</comment>
<dbReference type="InterPro" id="IPR013083">
    <property type="entry name" value="Znf_RING/FYVE/PHD"/>
</dbReference>
<evidence type="ECO:0000256" key="8">
    <source>
        <dbReference type="ARBA" id="ARBA00022833"/>
    </source>
</evidence>
<evidence type="ECO:0000256" key="6">
    <source>
        <dbReference type="ARBA" id="ARBA00022771"/>
    </source>
</evidence>
<dbReference type="GO" id="GO:0008270">
    <property type="term" value="F:zinc ion binding"/>
    <property type="evidence" value="ECO:0007669"/>
    <property type="project" value="UniProtKB-KW"/>
</dbReference>
<comment type="similarity">
    <text evidence="3">Belongs to the PIAS family.</text>
</comment>
<dbReference type="STRING" id="1868482.ENSTSYP00000022537"/>
<gene>
    <name evidence="19" type="primary">PIAS4</name>
</gene>
<dbReference type="AlphaFoldDB" id="A0A3Q0DGF0"/>
<keyword evidence="7" id="KW-0833">Ubl conjugation pathway</keyword>